<evidence type="ECO:0000256" key="9">
    <source>
        <dbReference type="SAM" id="MobiDB-lite"/>
    </source>
</evidence>
<dbReference type="HOGENOM" id="CLU_147400_0_0_5"/>
<reference evidence="11" key="1">
    <citation type="submission" date="2006-09" db="EMBL/GenBank/DDBJ databases">
        <title>Complete sequence of Rhodopseudomonas palustris BisA53.</title>
        <authorList>
            <consortium name="US DOE Joint Genome Institute"/>
            <person name="Copeland A."/>
            <person name="Lucas S."/>
            <person name="Lapidus A."/>
            <person name="Barry K."/>
            <person name="Detter J.C."/>
            <person name="Glavina del Rio T."/>
            <person name="Hammon N."/>
            <person name="Israni S."/>
            <person name="Dalin E."/>
            <person name="Tice H."/>
            <person name="Pitluck S."/>
            <person name="Chain P."/>
            <person name="Malfatti S."/>
            <person name="Shin M."/>
            <person name="Vergez L."/>
            <person name="Schmutz J."/>
            <person name="Larimer F."/>
            <person name="Land M."/>
            <person name="Hauser L."/>
            <person name="Pelletier D.A."/>
            <person name="Kyrpides N."/>
            <person name="Kim E."/>
            <person name="Harwood C.S."/>
            <person name="Oda Y."/>
            <person name="Richardson P."/>
        </authorList>
    </citation>
    <scope>NUCLEOTIDE SEQUENCE [LARGE SCALE GENOMIC DNA]</scope>
    <source>
        <strain evidence="11">BisA53</strain>
    </source>
</reference>
<keyword evidence="4" id="KW-0249">Electron transport</keyword>
<dbReference type="GO" id="GO:0046872">
    <property type="term" value="F:metal ion binding"/>
    <property type="evidence" value="ECO:0007669"/>
    <property type="project" value="UniProtKB-KW"/>
</dbReference>
<keyword evidence="1" id="KW-0813">Transport</keyword>
<dbReference type="GO" id="GO:0051537">
    <property type="term" value="F:2 iron, 2 sulfur cluster binding"/>
    <property type="evidence" value="ECO:0007669"/>
    <property type="project" value="UniProtKB-KW"/>
</dbReference>
<dbReference type="EMBL" id="CP000463">
    <property type="protein sequence ID" value="ABJ05998.1"/>
    <property type="molecule type" value="Genomic_DNA"/>
</dbReference>
<protein>
    <recommendedName>
        <fullName evidence="7">Bacterioferritin-associated ferredoxin</fullName>
    </recommendedName>
</protein>
<keyword evidence="6" id="KW-0411">Iron-sulfur</keyword>
<evidence type="ECO:0000256" key="8">
    <source>
        <dbReference type="ARBA" id="ARBA00046332"/>
    </source>
</evidence>
<dbReference type="PANTHER" id="PTHR37424">
    <property type="entry name" value="BACTERIOFERRITIN-ASSOCIATED FERREDOXIN"/>
    <property type="match status" value="1"/>
</dbReference>
<dbReference type="eggNOG" id="COG2906">
    <property type="taxonomic scope" value="Bacteria"/>
</dbReference>
<name>Q07PY6_RHOP5</name>
<keyword evidence="3" id="KW-0479">Metal-binding</keyword>
<evidence type="ECO:0000256" key="6">
    <source>
        <dbReference type="ARBA" id="ARBA00023014"/>
    </source>
</evidence>
<evidence type="ECO:0000256" key="1">
    <source>
        <dbReference type="ARBA" id="ARBA00022448"/>
    </source>
</evidence>
<keyword evidence="5" id="KW-0408">Iron</keyword>
<sequence>MIVCSCNVLTDHDVRNAVSTSEDPLTTSEVYGCLGCSRQCGRCARTIKKIMNEALTDACTANCTLDHHHTAHHGHSRHEHHHLSHEHQHPGHEHHHHGHEHHDHHHPGHEHHHNHKPIGEPAPAFALAAAAA</sequence>
<keyword evidence="2" id="KW-0001">2Fe-2S</keyword>
<evidence type="ECO:0000256" key="7">
    <source>
        <dbReference type="ARBA" id="ARBA00039386"/>
    </source>
</evidence>
<comment type="similarity">
    <text evidence="8">Belongs to the Bfd family.</text>
</comment>
<dbReference type="Pfam" id="PF04324">
    <property type="entry name" value="Fer2_BFD"/>
    <property type="match status" value="1"/>
</dbReference>
<feature type="compositionally biased region" description="Basic residues" evidence="9">
    <location>
        <begin position="69"/>
        <end position="84"/>
    </location>
</feature>
<gene>
    <name evidence="11" type="ordered locus">RPE_2054</name>
</gene>
<evidence type="ECO:0000259" key="10">
    <source>
        <dbReference type="Pfam" id="PF04324"/>
    </source>
</evidence>
<dbReference type="OrthoDB" id="7428628at2"/>
<feature type="compositionally biased region" description="Basic residues" evidence="9">
    <location>
        <begin position="92"/>
        <end position="116"/>
    </location>
</feature>
<dbReference type="STRING" id="316055.RPE_2054"/>
<dbReference type="InterPro" id="IPR041854">
    <property type="entry name" value="BFD-like_2Fe2S-bd_dom_sf"/>
</dbReference>
<evidence type="ECO:0000256" key="3">
    <source>
        <dbReference type="ARBA" id="ARBA00022723"/>
    </source>
</evidence>
<evidence type="ECO:0000256" key="5">
    <source>
        <dbReference type="ARBA" id="ARBA00023004"/>
    </source>
</evidence>
<evidence type="ECO:0000256" key="2">
    <source>
        <dbReference type="ARBA" id="ARBA00022714"/>
    </source>
</evidence>
<feature type="domain" description="BFD-like [2Fe-2S]-binding" evidence="10">
    <location>
        <begin position="2"/>
        <end position="53"/>
    </location>
</feature>
<dbReference type="InterPro" id="IPR007419">
    <property type="entry name" value="BFD-like_2Fe2S-bd_dom"/>
</dbReference>
<dbReference type="KEGG" id="rpe:RPE_2054"/>
<dbReference type="InterPro" id="IPR052371">
    <property type="entry name" value="BFD-associated_ferredoxin"/>
</dbReference>
<dbReference type="PANTHER" id="PTHR37424:SF1">
    <property type="entry name" value="BACTERIOFERRITIN-ASSOCIATED FERREDOXIN"/>
    <property type="match status" value="1"/>
</dbReference>
<accession>Q07PY6</accession>
<organism evidence="11">
    <name type="scientific">Rhodopseudomonas palustris (strain BisA53)</name>
    <dbReference type="NCBI Taxonomy" id="316055"/>
    <lineage>
        <taxon>Bacteria</taxon>
        <taxon>Pseudomonadati</taxon>
        <taxon>Pseudomonadota</taxon>
        <taxon>Alphaproteobacteria</taxon>
        <taxon>Hyphomicrobiales</taxon>
        <taxon>Nitrobacteraceae</taxon>
        <taxon>Rhodopseudomonas</taxon>
    </lineage>
</organism>
<feature type="region of interest" description="Disordered" evidence="9">
    <location>
        <begin position="69"/>
        <end position="120"/>
    </location>
</feature>
<dbReference type="AlphaFoldDB" id="Q07PY6"/>
<proteinExistence type="inferred from homology"/>
<evidence type="ECO:0000256" key="4">
    <source>
        <dbReference type="ARBA" id="ARBA00022982"/>
    </source>
</evidence>
<evidence type="ECO:0000313" key="11">
    <source>
        <dbReference type="EMBL" id="ABJ05998.1"/>
    </source>
</evidence>
<dbReference type="Gene3D" id="1.10.10.1100">
    <property type="entry name" value="BFD-like [2Fe-2S]-binding domain"/>
    <property type="match status" value="1"/>
</dbReference>